<sequence>MTEQQDMQNVMSYLIGYRLGSQILPQMLPGITAADISAEKLGKGLVDGLNGDMDMSIVNEKIDRYQHEFLSMLHRRGEQKAQANLELGRKYMEENGKRETVTTTASGLQYEVLTPGGSEKYDPAKHGDAPTAKVMYKGTLVDGTVFDQSQQPVEFNIRQVIPGFTEALKLMPVGAKWRVTIPAKLAYGENGPGSIGPNSTLIFEMELLGLTRA</sequence>
<comment type="caution">
    <text evidence="8">The sequence shown here is derived from an EMBL/GenBank/DDBJ whole genome shotgun (WGS) entry which is preliminary data.</text>
</comment>
<dbReference type="PANTHER" id="PTHR43811:SF23">
    <property type="entry name" value="FKBP-TYPE 22 KDA PEPTIDYL-PROLYL CIS-TRANS ISOMERASE"/>
    <property type="match status" value="1"/>
</dbReference>
<dbReference type="AlphaFoldDB" id="A0A9D1VAR1"/>
<dbReference type="InterPro" id="IPR036944">
    <property type="entry name" value="PPIase_FKBP_N_sf"/>
</dbReference>
<dbReference type="Proteomes" id="UP000823964">
    <property type="component" value="Unassembled WGS sequence"/>
</dbReference>
<evidence type="ECO:0000256" key="1">
    <source>
        <dbReference type="ARBA" id="ARBA00000971"/>
    </source>
</evidence>
<comment type="catalytic activity">
    <reaction evidence="1 5 6">
        <text>[protein]-peptidylproline (omega=180) = [protein]-peptidylproline (omega=0)</text>
        <dbReference type="Rhea" id="RHEA:16237"/>
        <dbReference type="Rhea" id="RHEA-COMP:10747"/>
        <dbReference type="Rhea" id="RHEA-COMP:10748"/>
        <dbReference type="ChEBI" id="CHEBI:83833"/>
        <dbReference type="ChEBI" id="CHEBI:83834"/>
        <dbReference type="EC" id="5.2.1.8"/>
    </reaction>
</comment>
<dbReference type="PANTHER" id="PTHR43811">
    <property type="entry name" value="FKBP-TYPE PEPTIDYL-PROLYL CIS-TRANS ISOMERASE FKPA"/>
    <property type="match status" value="1"/>
</dbReference>
<evidence type="ECO:0000256" key="6">
    <source>
        <dbReference type="RuleBase" id="RU003915"/>
    </source>
</evidence>
<keyword evidence="3 5" id="KW-0697">Rotamase</keyword>
<reference evidence="8" key="1">
    <citation type="journal article" date="2021" name="PeerJ">
        <title>Extensive microbial diversity within the chicken gut microbiome revealed by metagenomics and culture.</title>
        <authorList>
            <person name="Gilroy R."/>
            <person name="Ravi A."/>
            <person name="Getino M."/>
            <person name="Pursley I."/>
            <person name="Horton D.L."/>
            <person name="Alikhan N.F."/>
            <person name="Baker D."/>
            <person name="Gharbi K."/>
            <person name="Hall N."/>
            <person name="Watson M."/>
            <person name="Adriaenssens E.M."/>
            <person name="Foster-Nyarko E."/>
            <person name="Jarju S."/>
            <person name="Secka A."/>
            <person name="Antonio M."/>
            <person name="Oren A."/>
            <person name="Chaudhuri R.R."/>
            <person name="La Ragione R."/>
            <person name="Hildebrand F."/>
            <person name="Pallen M.J."/>
        </authorList>
    </citation>
    <scope>NUCLEOTIDE SEQUENCE</scope>
    <source>
        <strain evidence="8">14975</strain>
    </source>
</reference>
<evidence type="ECO:0000256" key="4">
    <source>
        <dbReference type="ARBA" id="ARBA00023235"/>
    </source>
</evidence>
<dbReference type="PROSITE" id="PS50059">
    <property type="entry name" value="FKBP_PPIASE"/>
    <property type="match status" value="1"/>
</dbReference>
<dbReference type="GO" id="GO:0006457">
    <property type="term" value="P:protein folding"/>
    <property type="evidence" value="ECO:0007669"/>
    <property type="project" value="InterPro"/>
</dbReference>
<dbReference type="EMBL" id="DXFQ01000057">
    <property type="protein sequence ID" value="HIX19682.1"/>
    <property type="molecule type" value="Genomic_DNA"/>
</dbReference>
<dbReference type="EC" id="5.2.1.8" evidence="6"/>
<keyword evidence="4 5" id="KW-0413">Isomerase</keyword>
<dbReference type="InterPro" id="IPR000774">
    <property type="entry name" value="PPIase_FKBP_N"/>
</dbReference>
<dbReference type="GO" id="GO:0003755">
    <property type="term" value="F:peptidyl-prolyl cis-trans isomerase activity"/>
    <property type="evidence" value="ECO:0007669"/>
    <property type="project" value="UniProtKB-UniRule"/>
</dbReference>
<name>A0A9D1VAR1_9BACT</name>
<organism evidence="8 9">
    <name type="scientific">Candidatus Akkermansia intestinigallinarum</name>
    <dbReference type="NCBI Taxonomy" id="2838431"/>
    <lineage>
        <taxon>Bacteria</taxon>
        <taxon>Pseudomonadati</taxon>
        <taxon>Verrucomicrobiota</taxon>
        <taxon>Verrucomicrobiia</taxon>
        <taxon>Verrucomicrobiales</taxon>
        <taxon>Akkermansiaceae</taxon>
        <taxon>Akkermansia</taxon>
    </lineage>
</organism>
<dbReference type="Pfam" id="PF01346">
    <property type="entry name" value="FKBP_N"/>
    <property type="match status" value="1"/>
</dbReference>
<evidence type="ECO:0000259" key="7">
    <source>
        <dbReference type="PROSITE" id="PS50059"/>
    </source>
</evidence>
<accession>A0A9D1VAR1</accession>
<dbReference type="InterPro" id="IPR001179">
    <property type="entry name" value="PPIase_FKBP_dom"/>
</dbReference>
<evidence type="ECO:0000256" key="3">
    <source>
        <dbReference type="ARBA" id="ARBA00023110"/>
    </source>
</evidence>
<evidence type="ECO:0000313" key="8">
    <source>
        <dbReference type="EMBL" id="HIX19682.1"/>
    </source>
</evidence>
<dbReference type="InterPro" id="IPR046357">
    <property type="entry name" value="PPIase_dom_sf"/>
</dbReference>
<dbReference type="SUPFAM" id="SSF54534">
    <property type="entry name" value="FKBP-like"/>
    <property type="match status" value="1"/>
</dbReference>
<dbReference type="Pfam" id="PF00254">
    <property type="entry name" value="FKBP_C"/>
    <property type="match status" value="1"/>
</dbReference>
<evidence type="ECO:0000256" key="5">
    <source>
        <dbReference type="PROSITE-ProRule" id="PRU00277"/>
    </source>
</evidence>
<feature type="domain" description="PPIase FKBP-type" evidence="7">
    <location>
        <begin position="129"/>
        <end position="211"/>
    </location>
</feature>
<evidence type="ECO:0000313" key="9">
    <source>
        <dbReference type="Proteomes" id="UP000823964"/>
    </source>
</evidence>
<dbReference type="Gene3D" id="1.10.287.460">
    <property type="entry name" value="Peptidyl-prolyl cis-trans isomerase, FKBP-type, N-terminal domain"/>
    <property type="match status" value="1"/>
</dbReference>
<dbReference type="Gene3D" id="3.10.50.40">
    <property type="match status" value="1"/>
</dbReference>
<protein>
    <recommendedName>
        <fullName evidence="6">Peptidyl-prolyl cis-trans isomerase</fullName>
        <ecNumber evidence="6">5.2.1.8</ecNumber>
    </recommendedName>
</protein>
<reference evidence="8" key="2">
    <citation type="submission" date="2021-04" db="EMBL/GenBank/DDBJ databases">
        <authorList>
            <person name="Gilroy R."/>
        </authorList>
    </citation>
    <scope>NUCLEOTIDE SEQUENCE</scope>
    <source>
        <strain evidence="8">14975</strain>
    </source>
</reference>
<evidence type="ECO:0000256" key="2">
    <source>
        <dbReference type="ARBA" id="ARBA00006577"/>
    </source>
</evidence>
<gene>
    <name evidence="8" type="ORF">H9862_03655</name>
</gene>
<comment type="similarity">
    <text evidence="2 6">Belongs to the FKBP-type PPIase family.</text>
</comment>
<proteinExistence type="inferred from homology"/>